<evidence type="ECO:0000256" key="2">
    <source>
        <dbReference type="ARBA" id="ARBA00022737"/>
    </source>
</evidence>
<dbReference type="FunFam" id="2.40.50.140:FF:000011">
    <property type="entry name" value="30S ribosomal protein S1"/>
    <property type="match status" value="2"/>
</dbReference>
<evidence type="ECO:0000256" key="1">
    <source>
        <dbReference type="ARBA" id="ARBA00006767"/>
    </source>
</evidence>
<dbReference type="PANTHER" id="PTHR10724">
    <property type="entry name" value="30S RIBOSOMAL PROTEIN S1"/>
    <property type="match status" value="1"/>
</dbReference>
<evidence type="ECO:0000259" key="7">
    <source>
        <dbReference type="PROSITE" id="PS50126"/>
    </source>
</evidence>
<dbReference type="SUPFAM" id="SSF50249">
    <property type="entry name" value="Nucleic acid-binding proteins"/>
    <property type="match status" value="6"/>
</dbReference>
<dbReference type="AlphaFoldDB" id="A0AA35WQ69"/>
<dbReference type="PRINTS" id="PR00681">
    <property type="entry name" value="RIBOSOMALS1"/>
</dbReference>
<dbReference type="CDD" id="cd05687">
    <property type="entry name" value="S1_RPS1_repeat_ec1_hs1"/>
    <property type="match status" value="1"/>
</dbReference>
<feature type="domain" description="S1 motif" evidence="7">
    <location>
        <begin position="432"/>
        <end position="501"/>
    </location>
</feature>
<evidence type="ECO:0000256" key="4">
    <source>
        <dbReference type="ARBA" id="ARBA00022980"/>
    </source>
</evidence>
<feature type="domain" description="S1 motif" evidence="7">
    <location>
        <begin position="173"/>
        <end position="241"/>
    </location>
</feature>
<evidence type="ECO:0000313" key="9">
    <source>
        <dbReference type="Proteomes" id="UP001174909"/>
    </source>
</evidence>
<feature type="domain" description="S1 motif" evidence="7">
    <location>
        <begin position="345"/>
        <end position="415"/>
    </location>
</feature>
<dbReference type="Gene3D" id="2.40.50.140">
    <property type="entry name" value="Nucleic acid-binding proteins"/>
    <property type="match status" value="6"/>
</dbReference>
<dbReference type="EMBL" id="CASHTH010001945">
    <property type="protein sequence ID" value="CAI8022257.1"/>
    <property type="molecule type" value="Genomic_DNA"/>
</dbReference>
<reference evidence="8" key="1">
    <citation type="submission" date="2023-03" db="EMBL/GenBank/DDBJ databases">
        <authorList>
            <person name="Steffen K."/>
            <person name="Cardenas P."/>
        </authorList>
    </citation>
    <scope>NUCLEOTIDE SEQUENCE</scope>
</reference>
<dbReference type="GO" id="GO:0022627">
    <property type="term" value="C:cytosolic small ribosomal subunit"/>
    <property type="evidence" value="ECO:0007669"/>
    <property type="project" value="TreeGrafter"/>
</dbReference>
<gene>
    <name evidence="8" type="ORF">GBAR_LOCUS13089</name>
</gene>
<keyword evidence="5" id="KW-0687">Ribonucleoprotein</keyword>
<dbReference type="Proteomes" id="UP001174909">
    <property type="component" value="Unassembled WGS sequence"/>
</dbReference>
<evidence type="ECO:0000256" key="3">
    <source>
        <dbReference type="ARBA" id="ARBA00022884"/>
    </source>
</evidence>
<feature type="region of interest" description="Disordered" evidence="6">
    <location>
        <begin position="507"/>
        <end position="527"/>
    </location>
</feature>
<keyword evidence="4 8" id="KW-0689">Ribosomal protein</keyword>
<proteinExistence type="inferred from homology"/>
<evidence type="ECO:0000256" key="6">
    <source>
        <dbReference type="SAM" id="MobiDB-lite"/>
    </source>
</evidence>
<feature type="domain" description="S1 motif" evidence="7">
    <location>
        <begin position="4"/>
        <end position="70"/>
    </location>
</feature>
<accession>A0AA35WQ69</accession>
<dbReference type="SMART" id="SM00316">
    <property type="entry name" value="S1"/>
    <property type="match status" value="6"/>
</dbReference>
<dbReference type="InterPro" id="IPR003029">
    <property type="entry name" value="S1_domain"/>
</dbReference>
<dbReference type="GO" id="GO:0006412">
    <property type="term" value="P:translation"/>
    <property type="evidence" value="ECO:0007669"/>
    <property type="project" value="TreeGrafter"/>
</dbReference>
<feature type="domain" description="S1 motif" evidence="7">
    <location>
        <begin position="258"/>
        <end position="328"/>
    </location>
</feature>
<dbReference type="InterPro" id="IPR050437">
    <property type="entry name" value="Ribos_protein_bS1-like"/>
</dbReference>
<name>A0AA35WQ69_GEOBA</name>
<organism evidence="8 9">
    <name type="scientific">Geodia barretti</name>
    <name type="common">Barrett's horny sponge</name>
    <dbReference type="NCBI Taxonomy" id="519541"/>
    <lineage>
        <taxon>Eukaryota</taxon>
        <taxon>Metazoa</taxon>
        <taxon>Porifera</taxon>
        <taxon>Demospongiae</taxon>
        <taxon>Heteroscleromorpha</taxon>
        <taxon>Tetractinellida</taxon>
        <taxon>Astrophorina</taxon>
        <taxon>Geodiidae</taxon>
        <taxon>Geodia</taxon>
    </lineage>
</organism>
<sequence>MVEGDIVTGTVLHMTESDVIVDVGYKSEGIIALDEFRDVDGNVRVREGDEIDVLVQRADNRRGHLVLSHRKAEKMKVWNQIEDAFEKQTPVRGRVVDRIRGGLEVDIGEIGVRGFLPGSQVDLRPVRNLGSYKGRELELRVIKLNKRRGNIVLSRRVVLEEEKTKTLAALEVGRVFRGEVRDLTEYGAFVDIGGICGLLHIREMSFRRLEHPSELMKVGDQIEVVILRFDAEAERVSLGYKQLNVDPWTTAHDRYAVGTRVRGKVVSITDYGAFIEMEPGVEGLIHVSEMSWSSRTKHPSKLLGKGDFVEAMVLRVDFKARRISLGLKQVEPNPWPRLAEQYPIGSRLTGTVRKFTDFGAFIEVDSSIDGLIHISDLSWNKRVNHPSEVLNVGDDVETVVLSIDPENRRLSLGLKQLSDDAWEGFFTRHQEGDLVDGTVIRFADFGAFVQIEEGIEGLLRLNDIDEPPPSKAEDRLHLGQPLKLRIVRLSRDDRKVGLSLRAAEEGYSGHGESSEVSSVKIGDVWKR</sequence>
<keyword evidence="2" id="KW-0677">Repeat</keyword>
<evidence type="ECO:0000313" key="8">
    <source>
        <dbReference type="EMBL" id="CAI8022257.1"/>
    </source>
</evidence>
<protein>
    <submittedName>
        <fullName evidence="8">30S ribosomal protein S1</fullName>
    </submittedName>
</protein>
<dbReference type="GO" id="GO:0003729">
    <property type="term" value="F:mRNA binding"/>
    <property type="evidence" value="ECO:0007669"/>
    <property type="project" value="TreeGrafter"/>
</dbReference>
<comment type="similarity">
    <text evidence="1">Belongs to the bacterial ribosomal protein bS1 family.</text>
</comment>
<keyword evidence="3" id="KW-0694">RNA-binding</keyword>
<comment type="caution">
    <text evidence="8">The sequence shown here is derived from an EMBL/GenBank/DDBJ whole genome shotgun (WGS) entry which is preliminary data.</text>
</comment>
<feature type="domain" description="S1 motif" evidence="7">
    <location>
        <begin position="88"/>
        <end position="156"/>
    </location>
</feature>
<dbReference type="CDD" id="cd04465">
    <property type="entry name" value="S1_RPS1_repeat_ec2_hs2"/>
    <property type="match status" value="1"/>
</dbReference>
<evidence type="ECO:0000256" key="5">
    <source>
        <dbReference type="ARBA" id="ARBA00023274"/>
    </source>
</evidence>
<dbReference type="GO" id="GO:0003735">
    <property type="term" value="F:structural constituent of ribosome"/>
    <property type="evidence" value="ECO:0007669"/>
    <property type="project" value="TreeGrafter"/>
</dbReference>
<dbReference type="Pfam" id="PF00575">
    <property type="entry name" value="S1"/>
    <property type="match status" value="6"/>
</dbReference>
<dbReference type="InterPro" id="IPR012340">
    <property type="entry name" value="NA-bd_OB-fold"/>
</dbReference>
<keyword evidence="9" id="KW-1185">Reference proteome</keyword>
<dbReference type="PANTHER" id="PTHR10724:SF7">
    <property type="entry name" value="SMALL RIBOSOMAL SUBUNIT PROTEIN BS1C"/>
    <property type="match status" value="1"/>
</dbReference>
<dbReference type="CDD" id="cd05688">
    <property type="entry name" value="S1_RPS1_repeat_ec3"/>
    <property type="match status" value="2"/>
</dbReference>
<dbReference type="InterPro" id="IPR035104">
    <property type="entry name" value="Ribosomal_protein_S1-like"/>
</dbReference>
<dbReference type="PROSITE" id="PS50126">
    <property type="entry name" value="S1"/>
    <property type="match status" value="6"/>
</dbReference>